<proteinExistence type="inferred from homology"/>
<feature type="domain" description="Flagellin N-terminal" evidence="4">
    <location>
        <begin position="12"/>
        <end position="129"/>
    </location>
</feature>
<evidence type="ECO:0000256" key="1">
    <source>
        <dbReference type="ARBA" id="ARBA00005709"/>
    </source>
</evidence>
<reference evidence="8" key="2">
    <citation type="submission" date="2020-05" db="EMBL/GenBank/DDBJ databases">
        <title>Complete genome sequence of Bradyrhizobium diazoefficiens XF6 isolated from soybean nodule.</title>
        <authorList>
            <person name="Noda R."/>
            <person name="Kakizaki K."/>
            <person name="Minamisawa K."/>
        </authorList>
    </citation>
    <scope>NUCLEOTIDE SEQUENCE</scope>
    <source>
        <strain evidence="8">XF6</strain>
    </source>
</reference>
<protein>
    <recommendedName>
        <fullName evidence="3">Flagellin</fullName>
    </recommendedName>
</protein>
<dbReference type="GeneID" id="46492842"/>
<comment type="subcellular location">
    <subcellularLocation>
        <location evidence="3">Secreted</location>
    </subcellularLocation>
    <subcellularLocation>
        <location evidence="3">Bacterial flagellum</location>
    </subcellularLocation>
</comment>
<evidence type="ECO:0000259" key="6">
    <source>
        <dbReference type="Pfam" id="PF07482"/>
    </source>
</evidence>
<comment type="similarity">
    <text evidence="1 3">Belongs to the bacterial flagellin family.</text>
</comment>
<sequence>MSGIVLSASVRQNLLSLQSTADLLATTQNRLSTGKSVNSALDNPTNFFTAQSLDNRASDINNLLDSIANGVQVLQAANTGLTSLQKLIDSAKSIANQALQTTVGYSTKSNVSTTISGATAADLRGTTSFASATASSNVLYNGTAGGTTAASGTTTLGASIGSFASTGATAGDGTTALTGAITLIATNGTTATGLAGNAQPADGDTLTVNGKTITFRSGAAPASTAVPSGSGVSGNLVTDGNGNTTVYLASATVNDLLSAIDLASGVKTVSISSGAATIAVSASQPGAAVSTAAAGAVTLKSSTGADLSVTGKADLLKALGLTTSTGAGNATVNVNRTTSAASLGATIADGSTLNVDGHVITFKNAPIPGSTGAPSVPSGYGASGNILTDGNGNSTVYLQAGTVNDVLKAIDLATGVQTATINANGTATLATATGQSNSSINTSGQLKLSTGVNADLSITGTGNALNVFGLAGNTGSATAFTAARTSGIGGIAGKTLTFTSFNGGTAVNVTFGDGTNGTVKTLDQLNTKLQANNLSATIDANGLLTITASNDYASSTLGSTSAGGAIGGTLTSALTFSTASNPVQDGVAQTARANLVSQYNNILNQIDTTSQDSSFNGVNLLNGDQLKLVFDETGKSSLNITGVTYNSKGLGLAALTVGVDFIDNAAANRVLTNLNAASSTLRSEASSLGSNLSVVQIRQDFNKNLINVLQTGSSNLTLADTNVEAANSQALSTRQSIAVSALSLANQSQQSVLQLLR</sequence>
<dbReference type="SUPFAM" id="SSF64518">
    <property type="entry name" value="Phase 1 flagellin"/>
    <property type="match status" value="2"/>
</dbReference>
<keyword evidence="3" id="KW-0964">Secreted</keyword>
<dbReference type="InterPro" id="IPR001029">
    <property type="entry name" value="Flagellin_N"/>
</dbReference>
<evidence type="ECO:0000259" key="4">
    <source>
        <dbReference type="Pfam" id="PF00669"/>
    </source>
</evidence>
<feature type="domain" description="Flagellin C-terminal" evidence="5">
    <location>
        <begin position="672"/>
        <end position="756"/>
    </location>
</feature>
<dbReference type="OMA" id="YNNVIAQ"/>
<accession>A0A810BIE9</accession>
<keyword evidence="9" id="KW-0282">Flagellum</keyword>
<dbReference type="Pfam" id="PF00669">
    <property type="entry name" value="Flagellin_N"/>
    <property type="match status" value="1"/>
</dbReference>
<organism evidence="9">
    <name type="scientific">Bradyrhizobium diazoefficiens</name>
    <dbReference type="NCBI Taxonomy" id="1355477"/>
    <lineage>
        <taxon>Bacteria</taxon>
        <taxon>Pseudomonadati</taxon>
        <taxon>Pseudomonadota</taxon>
        <taxon>Alphaproteobacteria</taxon>
        <taxon>Hyphomicrobiales</taxon>
        <taxon>Nitrobacteraceae</taxon>
        <taxon>Bradyrhizobium</taxon>
    </lineage>
</organism>
<name>A0A810BIE9_9BRAD</name>
<dbReference type="Gene3D" id="1.20.1330.10">
    <property type="entry name" value="f41 fragment of flagellin, N-terminal domain"/>
    <property type="match status" value="1"/>
</dbReference>
<evidence type="ECO:0000256" key="2">
    <source>
        <dbReference type="ARBA" id="ARBA00023143"/>
    </source>
</evidence>
<evidence type="ECO:0000313" key="8">
    <source>
        <dbReference type="EMBL" id="BCE67383.1"/>
    </source>
</evidence>
<dbReference type="GO" id="GO:0005576">
    <property type="term" value="C:extracellular region"/>
    <property type="evidence" value="ECO:0007669"/>
    <property type="project" value="UniProtKB-SubCell"/>
</dbReference>
<feature type="domain" description="DUF1522" evidence="6">
    <location>
        <begin position="351"/>
        <end position="464"/>
    </location>
</feature>
<keyword evidence="9" id="KW-0966">Cell projection</keyword>
<keyword evidence="2 3" id="KW-0975">Bacterial flagellum</keyword>
<evidence type="ECO:0000259" key="5">
    <source>
        <dbReference type="Pfam" id="PF00700"/>
    </source>
</evidence>
<dbReference type="RefSeq" id="WP_011088585.1">
    <property type="nucleotide sequence ID" value="NZ_AP022638.1"/>
</dbReference>
<evidence type="ECO:0000313" key="7">
    <source>
        <dbReference type="EMBL" id="BCE58704.1"/>
    </source>
</evidence>
<dbReference type="InterPro" id="IPR046358">
    <property type="entry name" value="Flagellin_C"/>
</dbReference>
<keyword evidence="9" id="KW-0969">Cilium</keyword>
<feature type="domain" description="DUF1522" evidence="6">
    <location>
        <begin position="204"/>
        <end position="315"/>
    </location>
</feature>
<reference evidence="9" key="3">
    <citation type="submission" date="2020-05" db="EMBL/GenBank/DDBJ databases">
        <title>Complete genome sequence of Bradyrhizobium diazoefficiens XF8 isolated from soybean nodule.</title>
        <authorList>
            <person name="Noda R."/>
            <person name="Kakizaki K."/>
            <person name="Minamisawa K."/>
        </authorList>
    </citation>
    <scope>NUCLEOTIDE SEQUENCE</scope>
    <source>
        <strain evidence="9">XF8</strain>
    </source>
</reference>
<dbReference type="AlphaFoldDB" id="A0A810BIE9"/>
<dbReference type="GO" id="GO:0009288">
    <property type="term" value="C:bacterial-type flagellum"/>
    <property type="evidence" value="ECO:0007669"/>
    <property type="project" value="UniProtKB-SubCell"/>
</dbReference>
<dbReference type="Pfam" id="PF07482">
    <property type="entry name" value="DUF1522"/>
    <property type="match status" value="2"/>
</dbReference>
<evidence type="ECO:0000256" key="3">
    <source>
        <dbReference type="RuleBase" id="RU362073"/>
    </source>
</evidence>
<dbReference type="EMBL" id="AP023095">
    <property type="protein sequence ID" value="BCE58704.1"/>
    <property type="molecule type" value="Genomic_DNA"/>
</dbReference>
<dbReference type="EMBL" id="AP023097">
    <property type="protein sequence ID" value="BCE76007.1"/>
    <property type="molecule type" value="Genomic_DNA"/>
</dbReference>
<dbReference type="EMBL" id="AP023096">
    <property type="protein sequence ID" value="BCE67383.1"/>
    <property type="molecule type" value="Genomic_DNA"/>
</dbReference>
<dbReference type="InterPro" id="IPR011087">
    <property type="entry name" value="DUF1522"/>
</dbReference>
<comment type="function">
    <text evidence="3">Flagellin is the subunit protein which polymerizes to form the filaments of bacterial flagella.</text>
</comment>
<gene>
    <name evidence="7" type="ORF">XF5B_62160</name>
    <name evidence="8" type="ORF">XF6B_61820</name>
    <name evidence="9" type="ORF">XF8B_61180</name>
</gene>
<dbReference type="GO" id="GO:0005198">
    <property type="term" value="F:structural molecule activity"/>
    <property type="evidence" value="ECO:0007669"/>
    <property type="project" value="UniProtKB-UniRule"/>
</dbReference>
<evidence type="ECO:0000313" key="9">
    <source>
        <dbReference type="EMBL" id="BCE76007.1"/>
    </source>
</evidence>
<dbReference type="NCBIfam" id="NF009330">
    <property type="entry name" value="PRK12688.1"/>
    <property type="match status" value="1"/>
</dbReference>
<reference evidence="7" key="1">
    <citation type="submission" date="2020-05" db="EMBL/GenBank/DDBJ databases">
        <title>Complete genome sequence of Bradyrhizobium diazoefficiens XF5 isolated from soybean nodule.</title>
        <authorList>
            <person name="Noda R."/>
            <person name="Kakizaki K."/>
            <person name="Minamisawa K."/>
        </authorList>
    </citation>
    <scope>NUCLEOTIDE SEQUENCE</scope>
    <source>
        <strain evidence="7">XF5</strain>
    </source>
</reference>
<dbReference type="Pfam" id="PF00700">
    <property type="entry name" value="Flagellin_C"/>
    <property type="match status" value="1"/>
</dbReference>